<reference evidence="1 2" key="1">
    <citation type="submission" date="2016-10" db="EMBL/GenBank/DDBJ databases">
        <authorList>
            <person name="Varghese N."/>
            <person name="Submissions S."/>
        </authorList>
    </citation>
    <scope>NUCLEOTIDE SEQUENCE [LARGE SCALE GENOMIC DNA]</scope>
    <source>
        <strain evidence="2">YIM D21,KCTC 23444,ACCC 10710</strain>
    </source>
</reference>
<dbReference type="RefSeq" id="WP_149755865.1">
    <property type="nucleotide sequence ID" value="NZ_FOMS01000006.1"/>
</dbReference>
<protein>
    <recommendedName>
        <fullName evidence="3">Histidine kinase</fullName>
    </recommendedName>
</protein>
<organism evidence="1 2">
    <name type="scientific">Roseivivax sediminis</name>
    <dbReference type="NCBI Taxonomy" id="936889"/>
    <lineage>
        <taxon>Bacteria</taxon>
        <taxon>Pseudomonadati</taxon>
        <taxon>Pseudomonadota</taxon>
        <taxon>Alphaproteobacteria</taxon>
        <taxon>Rhodobacterales</taxon>
        <taxon>Roseobacteraceae</taxon>
        <taxon>Roseivivax</taxon>
    </lineage>
</organism>
<gene>
    <name evidence="1" type="ORF">SAMN04515678_10618</name>
</gene>
<evidence type="ECO:0000313" key="2">
    <source>
        <dbReference type="Proteomes" id="UP000325289"/>
    </source>
</evidence>
<keyword evidence="2" id="KW-1185">Reference proteome</keyword>
<dbReference type="Pfam" id="PF20044">
    <property type="entry name" value="DUF6446"/>
    <property type="match status" value="1"/>
</dbReference>
<evidence type="ECO:0000313" key="1">
    <source>
        <dbReference type="EMBL" id="SFE07432.1"/>
    </source>
</evidence>
<dbReference type="AlphaFoldDB" id="A0A1I1XJF1"/>
<evidence type="ECO:0008006" key="3">
    <source>
        <dbReference type="Google" id="ProtNLM"/>
    </source>
</evidence>
<proteinExistence type="predicted"/>
<name>A0A1I1XJF1_9RHOB</name>
<dbReference type="Proteomes" id="UP000325289">
    <property type="component" value="Unassembled WGS sequence"/>
</dbReference>
<accession>A0A1I1XJF1</accession>
<dbReference type="OrthoDB" id="7819947at2"/>
<dbReference type="EMBL" id="FOMS01000006">
    <property type="protein sequence ID" value="SFE07432.1"/>
    <property type="molecule type" value="Genomic_DNA"/>
</dbReference>
<dbReference type="InterPro" id="IPR045616">
    <property type="entry name" value="DUF6446"/>
</dbReference>
<sequence length="173" mass="18826">MTGKILALAILVCAVVAGGAMYYLQVYAFYEEVAENDVEIALVPLGSDTAEPIPYETFEGIDANSSPIRFRACFHTELTLSEAAETYKLYPDAAPRVAPGWFSCFDADAIGEMIEDGRADVFLGQRNIAYGVDRVIAITEEGRGYVWHEVNECGDKAYDGTPLGEDCPPPPES</sequence>